<evidence type="ECO:0008006" key="5">
    <source>
        <dbReference type="Google" id="ProtNLM"/>
    </source>
</evidence>
<feature type="region of interest" description="Disordered" evidence="1">
    <location>
        <begin position="69"/>
        <end position="98"/>
    </location>
</feature>
<reference evidence="3" key="2">
    <citation type="submission" date="2023-06" db="EMBL/GenBank/DDBJ databases">
        <authorList>
            <consortium name="Lawrence Berkeley National Laboratory"/>
            <person name="Haridas S."/>
            <person name="Hensen N."/>
            <person name="Bonometti L."/>
            <person name="Westerberg I."/>
            <person name="Brannstrom I.O."/>
            <person name="Guillou S."/>
            <person name="Cros-Aarteil S."/>
            <person name="Calhoun S."/>
            <person name="Kuo A."/>
            <person name="Mondo S."/>
            <person name="Pangilinan J."/>
            <person name="Riley R."/>
            <person name="Labutti K."/>
            <person name="Andreopoulos B."/>
            <person name="Lipzen A."/>
            <person name="Chen C."/>
            <person name="Yanf M."/>
            <person name="Daum C."/>
            <person name="Ng V."/>
            <person name="Clum A."/>
            <person name="Steindorff A."/>
            <person name="Ohm R."/>
            <person name="Martin F."/>
            <person name="Silar P."/>
            <person name="Natvig D."/>
            <person name="Lalanne C."/>
            <person name="Gautier V."/>
            <person name="Ament-Velasquez S.L."/>
            <person name="Kruys A."/>
            <person name="Hutchinson M.I."/>
            <person name="Powell A.J."/>
            <person name="Barry K."/>
            <person name="Miller A.N."/>
            <person name="Grigoriev I.V."/>
            <person name="Debuchy R."/>
            <person name="Gladieux P."/>
            <person name="Thoren M.H."/>
            <person name="Johannesson H."/>
        </authorList>
    </citation>
    <scope>NUCLEOTIDE SEQUENCE</scope>
    <source>
        <strain evidence="3">CBS 955.72</strain>
    </source>
</reference>
<dbReference type="Proteomes" id="UP001275084">
    <property type="component" value="Unassembled WGS sequence"/>
</dbReference>
<comment type="caution">
    <text evidence="3">The sequence shown here is derived from an EMBL/GenBank/DDBJ whole genome shotgun (WGS) entry which is preliminary data.</text>
</comment>
<dbReference type="AlphaFoldDB" id="A0AAJ0HTY4"/>
<feature type="signal peptide" evidence="2">
    <location>
        <begin position="1"/>
        <end position="25"/>
    </location>
</feature>
<evidence type="ECO:0000313" key="4">
    <source>
        <dbReference type="Proteomes" id="UP001275084"/>
    </source>
</evidence>
<gene>
    <name evidence="3" type="ORF">B0T25DRAFT_524550</name>
</gene>
<protein>
    <recommendedName>
        <fullName evidence="5">Secreted protein</fullName>
    </recommendedName>
</protein>
<evidence type="ECO:0000313" key="3">
    <source>
        <dbReference type="EMBL" id="KAK3362544.1"/>
    </source>
</evidence>
<evidence type="ECO:0000256" key="2">
    <source>
        <dbReference type="SAM" id="SignalP"/>
    </source>
</evidence>
<accession>A0AAJ0HTY4</accession>
<name>A0AAJ0HTY4_9PEZI</name>
<keyword evidence="2" id="KW-0732">Signal</keyword>
<evidence type="ECO:0000256" key="1">
    <source>
        <dbReference type="SAM" id="MobiDB-lite"/>
    </source>
</evidence>
<organism evidence="3 4">
    <name type="scientific">Lasiosphaeria hispida</name>
    <dbReference type="NCBI Taxonomy" id="260671"/>
    <lineage>
        <taxon>Eukaryota</taxon>
        <taxon>Fungi</taxon>
        <taxon>Dikarya</taxon>
        <taxon>Ascomycota</taxon>
        <taxon>Pezizomycotina</taxon>
        <taxon>Sordariomycetes</taxon>
        <taxon>Sordariomycetidae</taxon>
        <taxon>Sordariales</taxon>
        <taxon>Lasiosphaeriaceae</taxon>
        <taxon>Lasiosphaeria</taxon>
    </lineage>
</organism>
<feature type="chain" id="PRO_5042616965" description="Secreted protein" evidence="2">
    <location>
        <begin position="26"/>
        <end position="98"/>
    </location>
</feature>
<sequence length="98" mass="10539">MMTREFLAVSVAVLLPATLGGAGRARKEMPPGRKALLKEVFHRLCGPSQAVFQVPLCIQRAATPWIVDRGNTAGQSMPSSDLRRPPAGPGWVQTTSRS</sequence>
<reference evidence="3" key="1">
    <citation type="journal article" date="2023" name="Mol. Phylogenet. Evol.">
        <title>Genome-scale phylogeny and comparative genomics of the fungal order Sordariales.</title>
        <authorList>
            <person name="Hensen N."/>
            <person name="Bonometti L."/>
            <person name="Westerberg I."/>
            <person name="Brannstrom I.O."/>
            <person name="Guillou S."/>
            <person name="Cros-Aarteil S."/>
            <person name="Calhoun S."/>
            <person name="Haridas S."/>
            <person name="Kuo A."/>
            <person name="Mondo S."/>
            <person name="Pangilinan J."/>
            <person name="Riley R."/>
            <person name="LaButti K."/>
            <person name="Andreopoulos B."/>
            <person name="Lipzen A."/>
            <person name="Chen C."/>
            <person name="Yan M."/>
            <person name="Daum C."/>
            <person name="Ng V."/>
            <person name="Clum A."/>
            <person name="Steindorff A."/>
            <person name="Ohm R.A."/>
            <person name="Martin F."/>
            <person name="Silar P."/>
            <person name="Natvig D.O."/>
            <person name="Lalanne C."/>
            <person name="Gautier V."/>
            <person name="Ament-Velasquez S.L."/>
            <person name="Kruys A."/>
            <person name="Hutchinson M.I."/>
            <person name="Powell A.J."/>
            <person name="Barry K."/>
            <person name="Miller A.N."/>
            <person name="Grigoriev I.V."/>
            <person name="Debuchy R."/>
            <person name="Gladieux P."/>
            <person name="Hiltunen Thoren M."/>
            <person name="Johannesson H."/>
        </authorList>
    </citation>
    <scope>NUCLEOTIDE SEQUENCE</scope>
    <source>
        <strain evidence="3">CBS 955.72</strain>
    </source>
</reference>
<keyword evidence="4" id="KW-1185">Reference proteome</keyword>
<proteinExistence type="predicted"/>
<dbReference type="EMBL" id="JAUIQD010000001">
    <property type="protein sequence ID" value="KAK3362544.1"/>
    <property type="molecule type" value="Genomic_DNA"/>
</dbReference>